<dbReference type="EMBL" id="AJ628955">
    <property type="protein sequence ID" value="CAF32364.1"/>
    <property type="molecule type" value="Genomic_DNA"/>
</dbReference>
<accession>Q2MFQ1</accession>
<feature type="compositionally biased region" description="Basic and acidic residues" evidence="1">
    <location>
        <begin position="203"/>
        <end position="221"/>
    </location>
</feature>
<feature type="region of interest" description="Disordered" evidence="1">
    <location>
        <begin position="1"/>
        <end position="82"/>
    </location>
</feature>
<dbReference type="AlphaFoldDB" id="Q2MFQ1"/>
<proteinExistence type="predicted"/>
<reference evidence="2" key="1">
    <citation type="submission" date="2004-02" db="EMBL/GenBank/DDBJ databases">
        <title>Analysis and comparison of the biosynthetic gene clusters for the 2-deoxystreptamine-containing aminoglycoside antibiotics ribostamycin, neomycin, lividomycin, paromomycin and butirosin.</title>
        <authorList>
            <person name="Aboshanab K.M."/>
            <person name="Schmidt-Beissner H."/>
            <person name="Wehmeier U.F."/>
            <person name="Welzel K."/>
            <person name="Vente A."/>
            <person name="Piepersberg W."/>
        </authorList>
    </citation>
    <scope>NUCLEOTIDE SEQUENCE</scope>
    <source>
        <strain evidence="2">NRRL 2455</strain>
    </source>
</reference>
<evidence type="ECO:0000313" key="2">
    <source>
        <dbReference type="EMBL" id="CAF32364.1"/>
    </source>
</evidence>
<organism evidence="2">
    <name type="scientific">Streptomyces paromomycinus</name>
    <name type="common">Streptomyces rimosus subsp. paromomycinus</name>
    <dbReference type="NCBI Taxonomy" id="92743"/>
    <lineage>
        <taxon>Bacteria</taxon>
        <taxon>Bacillati</taxon>
        <taxon>Actinomycetota</taxon>
        <taxon>Actinomycetes</taxon>
        <taxon>Kitasatosporales</taxon>
        <taxon>Streptomycetaceae</taxon>
        <taxon>Streptomyces</taxon>
    </lineage>
</organism>
<feature type="compositionally biased region" description="Basic and acidic residues" evidence="1">
    <location>
        <begin position="57"/>
        <end position="82"/>
    </location>
</feature>
<sequence>MATSCAAGPGASHTASVDTDTESPATPPAPTTASGPADQEQFDERESAADARQCLADAREDVTGERDRLTGPRESVADPRQHFLDAREIHADRLSRLTEITVPTRRKRSFEAIGRARVLLASSQVRLDRTEATLSHTESGDARERRSAEQEIAASIRRAFGDEMSQQAALESLVGQLQARFRTAAAALAEAQDQLAHHHERLAADGHPDADDHRVRAERARRAARRVRAAVQTRAAEPTTAPPKDDRSAESPALAPDTGT</sequence>
<name>Q2MFQ1_STREY</name>
<evidence type="ECO:0000256" key="1">
    <source>
        <dbReference type="SAM" id="MobiDB-lite"/>
    </source>
</evidence>
<feature type="region of interest" description="Disordered" evidence="1">
    <location>
        <begin position="203"/>
        <end position="260"/>
    </location>
</feature>
<protein>
    <submittedName>
        <fullName evidence="2">Uncharacterized protein</fullName>
    </submittedName>
</protein>